<feature type="transmembrane region" description="Helical" evidence="15">
    <location>
        <begin position="209"/>
        <end position="231"/>
    </location>
</feature>
<feature type="coiled-coil region" evidence="14">
    <location>
        <begin position="239"/>
        <end position="277"/>
    </location>
</feature>
<keyword evidence="11 15" id="KW-1133">Transmembrane helix</keyword>
<evidence type="ECO:0000256" key="8">
    <source>
        <dbReference type="ARBA" id="ARBA00022741"/>
    </source>
</evidence>
<proteinExistence type="predicted"/>
<dbReference type="GO" id="GO:0005524">
    <property type="term" value="F:ATP binding"/>
    <property type="evidence" value="ECO:0007669"/>
    <property type="project" value="UniProtKB-KW"/>
</dbReference>
<feature type="transmembrane region" description="Helical" evidence="15">
    <location>
        <begin position="12"/>
        <end position="31"/>
    </location>
</feature>
<protein>
    <recommendedName>
        <fullName evidence="3">histidine kinase</fullName>
        <ecNumber evidence="3">2.7.13.3</ecNumber>
    </recommendedName>
</protein>
<dbReference type="CDD" id="cd00075">
    <property type="entry name" value="HATPase"/>
    <property type="match status" value="1"/>
</dbReference>
<comment type="caution">
    <text evidence="17">The sequence shown here is derived from an EMBL/GenBank/DDBJ whole genome shotgun (WGS) entry which is preliminary data.</text>
</comment>
<dbReference type="EC" id="2.7.13.3" evidence="3"/>
<keyword evidence="12" id="KW-0902">Two-component regulatory system</keyword>
<dbReference type="RefSeq" id="WP_128980761.1">
    <property type="nucleotide sequence ID" value="NZ_PDKJ01000006.1"/>
</dbReference>
<dbReference type="PROSITE" id="PS50109">
    <property type="entry name" value="HIS_KIN"/>
    <property type="match status" value="1"/>
</dbReference>
<comment type="catalytic activity">
    <reaction evidence="1">
        <text>ATP + protein L-histidine = ADP + protein N-phospho-L-histidine.</text>
        <dbReference type="EC" id="2.7.13.3"/>
    </reaction>
</comment>
<evidence type="ECO:0000256" key="2">
    <source>
        <dbReference type="ARBA" id="ARBA00004651"/>
    </source>
</evidence>
<evidence type="ECO:0000256" key="12">
    <source>
        <dbReference type="ARBA" id="ARBA00023012"/>
    </source>
</evidence>
<dbReference type="SUPFAM" id="SSF55874">
    <property type="entry name" value="ATPase domain of HSP90 chaperone/DNA topoisomerase II/histidine kinase"/>
    <property type="match status" value="1"/>
</dbReference>
<dbReference type="PRINTS" id="PR00344">
    <property type="entry name" value="BCTRLSENSOR"/>
</dbReference>
<dbReference type="Gene3D" id="3.30.450.20">
    <property type="entry name" value="PAS domain"/>
    <property type="match status" value="1"/>
</dbReference>
<dbReference type="AlphaFoldDB" id="A0A4Q0YCL6"/>
<dbReference type="InterPro" id="IPR033480">
    <property type="entry name" value="sCache_2"/>
</dbReference>
<reference evidence="17 18" key="1">
    <citation type="submission" date="2017-10" db="EMBL/GenBank/DDBJ databases">
        <title>Genomics of the genus Arcobacter.</title>
        <authorList>
            <person name="Perez-Cataluna A."/>
            <person name="Figueras M.J."/>
        </authorList>
    </citation>
    <scope>NUCLEOTIDE SEQUENCE [LARGE SCALE GENOMIC DNA]</scope>
    <source>
        <strain evidence="17 18">CECT 8993</strain>
    </source>
</reference>
<dbReference type="Proteomes" id="UP000290172">
    <property type="component" value="Unassembled WGS sequence"/>
</dbReference>
<dbReference type="Pfam" id="PF02518">
    <property type="entry name" value="HATPase_c"/>
    <property type="match status" value="1"/>
</dbReference>
<comment type="subcellular location">
    <subcellularLocation>
        <location evidence="2">Cell membrane</location>
        <topology evidence="2">Multi-pass membrane protein</topology>
    </subcellularLocation>
</comment>
<keyword evidence="7 15" id="KW-0812">Transmembrane</keyword>
<dbReference type="Gene3D" id="3.30.565.10">
    <property type="entry name" value="Histidine kinase-like ATPase, C-terminal domain"/>
    <property type="match status" value="1"/>
</dbReference>
<dbReference type="InterPro" id="IPR003594">
    <property type="entry name" value="HATPase_dom"/>
</dbReference>
<dbReference type="Pfam" id="PF17200">
    <property type="entry name" value="sCache_2"/>
    <property type="match status" value="1"/>
</dbReference>
<accession>A0A4Q0YCL6</accession>
<evidence type="ECO:0000256" key="14">
    <source>
        <dbReference type="SAM" id="Coils"/>
    </source>
</evidence>
<evidence type="ECO:0000259" key="16">
    <source>
        <dbReference type="PROSITE" id="PS50109"/>
    </source>
</evidence>
<dbReference type="GO" id="GO:0005886">
    <property type="term" value="C:plasma membrane"/>
    <property type="evidence" value="ECO:0007669"/>
    <property type="project" value="UniProtKB-SubCell"/>
</dbReference>
<evidence type="ECO:0000313" key="17">
    <source>
        <dbReference type="EMBL" id="RXJ68126.1"/>
    </source>
</evidence>
<keyword evidence="9 17" id="KW-0418">Kinase</keyword>
<dbReference type="PANTHER" id="PTHR43065">
    <property type="entry name" value="SENSOR HISTIDINE KINASE"/>
    <property type="match status" value="1"/>
</dbReference>
<keyword evidence="5" id="KW-0597">Phosphoprotein</keyword>
<evidence type="ECO:0000256" key="9">
    <source>
        <dbReference type="ARBA" id="ARBA00022777"/>
    </source>
</evidence>
<dbReference type="InterPro" id="IPR005467">
    <property type="entry name" value="His_kinase_dom"/>
</dbReference>
<dbReference type="InterPro" id="IPR003661">
    <property type="entry name" value="HisK_dim/P_dom"/>
</dbReference>
<evidence type="ECO:0000256" key="5">
    <source>
        <dbReference type="ARBA" id="ARBA00022553"/>
    </source>
</evidence>
<dbReference type="EMBL" id="PDKJ01000006">
    <property type="protein sequence ID" value="RXJ68126.1"/>
    <property type="molecule type" value="Genomic_DNA"/>
</dbReference>
<evidence type="ECO:0000256" key="1">
    <source>
        <dbReference type="ARBA" id="ARBA00000085"/>
    </source>
</evidence>
<evidence type="ECO:0000256" key="6">
    <source>
        <dbReference type="ARBA" id="ARBA00022679"/>
    </source>
</evidence>
<evidence type="ECO:0000256" key="15">
    <source>
        <dbReference type="SAM" id="Phobius"/>
    </source>
</evidence>
<evidence type="ECO:0000256" key="3">
    <source>
        <dbReference type="ARBA" id="ARBA00012438"/>
    </source>
</evidence>
<dbReference type="SMART" id="SM01049">
    <property type="entry name" value="Cache_2"/>
    <property type="match status" value="1"/>
</dbReference>
<keyword evidence="6" id="KW-0808">Transferase</keyword>
<sequence>MFSEKNISKLIILTPVFTVILSSFFTIYFFVQSQNSYFEEESKRVEKEYIQKQKDILVKEINSVINYIDYHVKKNTKLSEEELKKELIGYIETIRYEKHGYIWIHNTDYYLVGHPFRKESIGNYDIELKDAKGGYITKRFVEETLAQPDGNFMEYYWQKPNEKEFSKKLGFLKLYKPFNWIIGAGLYIDDIEKSIAENKRVLEEKIDRYIQTIVKISLGIIILIGVLSFMISNKINRVFAAYKENVKRKELELQDVNKNLEIKINSALNDAKKKDRAMLHQSRLARMGAMLSMIAHQWRQPLSEISAILMELEIANKFGKLDDRLLKDSVKESNRLIQFMSHTIDDFRNFFKPDKQKVEFYVDDACSEAISLASASIKSSNIKLIKRVKCNSIILGYEREFAQVMLNLISNAKDILNQRMVKNPQIEIVIDYKNGHSIISVEDNGGGVDEKHLELIFEPYFTTKESSKGTGLGLYMSKMIIEKNMNGEISVENRKNGALFRIQIG</sequence>
<keyword evidence="14" id="KW-0175">Coiled coil</keyword>
<name>A0A4Q0YCL6_9BACT</name>
<evidence type="ECO:0000256" key="4">
    <source>
        <dbReference type="ARBA" id="ARBA00022475"/>
    </source>
</evidence>
<keyword evidence="8" id="KW-0547">Nucleotide-binding</keyword>
<dbReference type="InterPro" id="IPR036097">
    <property type="entry name" value="HisK_dim/P_sf"/>
</dbReference>
<dbReference type="Gene3D" id="1.10.287.130">
    <property type="match status" value="1"/>
</dbReference>
<evidence type="ECO:0000256" key="10">
    <source>
        <dbReference type="ARBA" id="ARBA00022840"/>
    </source>
</evidence>
<feature type="domain" description="Histidine kinase" evidence="16">
    <location>
        <begin position="293"/>
        <end position="505"/>
    </location>
</feature>
<organism evidence="17 18">
    <name type="scientific">Halarcobacter ebronensis</name>
    <dbReference type="NCBI Taxonomy" id="1462615"/>
    <lineage>
        <taxon>Bacteria</taxon>
        <taxon>Pseudomonadati</taxon>
        <taxon>Campylobacterota</taxon>
        <taxon>Epsilonproteobacteria</taxon>
        <taxon>Campylobacterales</taxon>
        <taxon>Arcobacteraceae</taxon>
        <taxon>Halarcobacter</taxon>
    </lineage>
</organism>
<keyword evidence="13 15" id="KW-0472">Membrane</keyword>
<keyword evidence="4" id="KW-1003">Cell membrane</keyword>
<dbReference type="SUPFAM" id="SSF47384">
    <property type="entry name" value="Homodimeric domain of signal transducing histidine kinase"/>
    <property type="match status" value="1"/>
</dbReference>
<evidence type="ECO:0000256" key="13">
    <source>
        <dbReference type="ARBA" id="ARBA00023136"/>
    </source>
</evidence>
<dbReference type="InterPro" id="IPR004358">
    <property type="entry name" value="Sig_transdc_His_kin-like_C"/>
</dbReference>
<gene>
    <name evidence="17" type="ORF">CRV08_07660</name>
</gene>
<evidence type="ECO:0000256" key="7">
    <source>
        <dbReference type="ARBA" id="ARBA00022692"/>
    </source>
</evidence>
<keyword evidence="10" id="KW-0067">ATP-binding</keyword>
<dbReference type="InterPro" id="IPR036890">
    <property type="entry name" value="HATPase_C_sf"/>
</dbReference>
<dbReference type="GO" id="GO:0000155">
    <property type="term" value="F:phosphorelay sensor kinase activity"/>
    <property type="evidence" value="ECO:0007669"/>
    <property type="project" value="InterPro"/>
</dbReference>
<dbReference type="SMART" id="SM00387">
    <property type="entry name" value="HATPase_c"/>
    <property type="match status" value="1"/>
</dbReference>
<evidence type="ECO:0000256" key="11">
    <source>
        <dbReference type="ARBA" id="ARBA00022989"/>
    </source>
</evidence>
<dbReference type="PANTHER" id="PTHR43065:SF10">
    <property type="entry name" value="PEROXIDE STRESS-ACTIVATED HISTIDINE KINASE MAK3"/>
    <property type="match status" value="1"/>
</dbReference>
<dbReference type="CDD" id="cd00082">
    <property type="entry name" value="HisKA"/>
    <property type="match status" value="1"/>
</dbReference>
<evidence type="ECO:0000313" key="18">
    <source>
        <dbReference type="Proteomes" id="UP000290172"/>
    </source>
</evidence>